<dbReference type="PROSITE" id="PS00086">
    <property type="entry name" value="CYTOCHROME_P450"/>
    <property type="match status" value="1"/>
</dbReference>
<dbReference type="Proteomes" id="UP001595645">
    <property type="component" value="Unassembled WGS sequence"/>
</dbReference>
<evidence type="ECO:0000313" key="3">
    <source>
        <dbReference type="EMBL" id="MFC3455911.1"/>
    </source>
</evidence>
<keyword evidence="2" id="KW-0560">Oxidoreductase</keyword>
<dbReference type="RefSeq" id="WP_378246775.1">
    <property type="nucleotide sequence ID" value="NZ_JBHRWK010000105.1"/>
</dbReference>
<keyword evidence="2" id="KW-0349">Heme</keyword>
<evidence type="ECO:0000256" key="2">
    <source>
        <dbReference type="RuleBase" id="RU000461"/>
    </source>
</evidence>
<dbReference type="Gene3D" id="1.10.630.10">
    <property type="entry name" value="Cytochrome P450"/>
    <property type="match status" value="1"/>
</dbReference>
<sequence>MVAAEEVTTLGWDFVQESHRVSALLREDGGVRKVRMPRGLEVWVVTGYADARAVLADPRVGKDTAEVRRLFERDGFESAGDGAVRALNGHMLNSDPPDHTRLRKLVNQAFTSRTVSRLRPRIEQIAAELLDDIGDAERVDLLPAFAVPLPIRVICELLGVHAGDQPEFARWSNTMLAWSTPEELQAAAAKMHGYLVGLIEEKRAEPADDLLSGLINASDEGDSLSGEELLSMSFLLLVAGFETTVNLIANSVFALLCEPDQLATLRADLTLLRGAVEEFLRYDGAIHLATIRFTREPVRVGDVEIPADEFVLVSLLGANRDAERFEDPQRLDVTRQATGHLAFGHGIHHCVGAPLARLEAEIALRGLLERFPDLGLDADPETLRWRESTLVHGLETLPVRLR</sequence>
<dbReference type="PANTHER" id="PTHR46696:SF1">
    <property type="entry name" value="CYTOCHROME P450 YJIB-RELATED"/>
    <property type="match status" value="1"/>
</dbReference>
<keyword evidence="4" id="KW-1185">Reference proteome</keyword>
<gene>
    <name evidence="3" type="ORF">ACFOSH_41320</name>
</gene>
<dbReference type="InterPro" id="IPR017972">
    <property type="entry name" value="Cyt_P450_CS"/>
</dbReference>
<evidence type="ECO:0000313" key="4">
    <source>
        <dbReference type="Proteomes" id="UP001595645"/>
    </source>
</evidence>
<reference evidence="4" key="1">
    <citation type="journal article" date="2019" name="Int. J. Syst. Evol. Microbiol.">
        <title>The Global Catalogue of Microorganisms (GCM) 10K type strain sequencing project: providing services to taxonomists for standard genome sequencing and annotation.</title>
        <authorList>
            <consortium name="The Broad Institute Genomics Platform"/>
            <consortium name="The Broad Institute Genome Sequencing Center for Infectious Disease"/>
            <person name="Wu L."/>
            <person name="Ma J."/>
        </authorList>
    </citation>
    <scope>NUCLEOTIDE SEQUENCE [LARGE SCALE GENOMIC DNA]</scope>
    <source>
        <strain evidence="4">CGMCC 4.7676</strain>
    </source>
</reference>
<keyword evidence="2" id="KW-0408">Iron</keyword>
<keyword evidence="2" id="KW-0503">Monooxygenase</keyword>
<comment type="similarity">
    <text evidence="1 2">Belongs to the cytochrome P450 family.</text>
</comment>
<dbReference type="EMBL" id="JBHRWK010000105">
    <property type="protein sequence ID" value="MFC3455911.1"/>
    <property type="molecule type" value="Genomic_DNA"/>
</dbReference>
<dbReference type="PANTHER" id="PTHR46696">
    <property type="entry name" value="P450, PUTATIVE (EUROFUNG)-RELATED"/>
    <property type="match status" value="1"/>
</dbReference>
<organism evidence="3 4">
    <name type="scientific">Amycolatopsis speibonae</name>
    <dbReference type="NCBI Taxonomy" id="1450224"/>
    <lineage>
        <taxon>Bacteria</taxon>
        <taxon>Bacillati</taxon>
        <taxon>Actinomycetota</taxon>
        <taxon>Actinomycetes</taxon>
        <taxon>Pseudonocardiales</taxon>
        <taxon>Pseudonocardiaceae</taxon>
        <taxon>Amycolatopsis</taxon>
    </lineage>
</organism>
<protein>
    <submittedName>
        <fullName evidence="3">Cytochrome P450</fullName>
    </submittedName>
</protein>
<dbReference type="InterPro" id="IPR001128">
    <property type="entry name" value="Cyt_P450"/>
</dbReference>
<dbReference type="CDD" id="cd11029">
    <property type="entry name" value="CYP107-like"/>
    <property type="match status" value="1"/>
</dbReference>
<dbReference type="PRINTS" id="PR00359">
    <property type="entry name" value="BP450"/>
</dbReference>
<dbReference type="Pfam" id="PF00067">
    <property type="entry name" value="p450"/>
    <property type="match status" value="1"/>
</dbReference>
<proteinExistence type="inferred from homology"/>
<evidence type="ECO:0000256" key="1">
    <source>
        <dbReference type="ARBA" id="ARBA00010617"/>
    </source>
</evidence>
<keyword evidence="2" id="KW-0479">Metal-binding</keyword>
<dbReference type="SUPFAM" id="SSF48264">
    <property type="entry name" value="Cytochrome P450"/>
    <property type="match status" value="1"/>
</dbReference>
<dbReference type="InterPro" id="IPR002397">
    <property type="entry name" value="Cyt_P450_B"/>
</dbReference>
<accession>A0ABV7PED4</accession>
<dbReference type="InterPro" id="IPR036396">
    <property type="entry name" value="Cyt_P450_sf"/>
</dbReference>
<comment type="caution">
    <text evidence="3">The sequence shown here is derived from an EMBL/GenBank/DDBJ whole genome shotgun (WGS) entry which is preliminary data.</text>
</comment>
<name>A0ABV7PED4_9PSEU</name>